<gene>
    <name evidence="3" type="ORF">ACFFTL_05840</name>
</gene>
<dbReference type="Proteomes" id="UP001589710">
    <property type="component" value="Unassembled WGS sequence"/>
</dbReference>
<keyword evidence="2" id="KW-1133">Transmembrane helix</keyword>
<proteinExistence type="predicted"/>
<feature type="region of interest" description="Disordered" evidence="1">
    <location>
        <begin position="215"/>
        <end position="252"/>
    </location>
</feature>
<reference evidence="3 4" key="1">
    <citation type="submission" date="2024-09" db="EMBL/GenBank/DDBJ databases">
        <authorList>
            <person name="Sun Q."/>
            <person name="Mori K."/>
        </authorList>
    </citation>
    <scope>NUCLEOTIDE SEQUENCE [LARGE SCALE GENOMIC DNA]</scope>
    <source>
        <strain evidence="3 4">JCM 3331</strain>
    </source>
</reference>
<accession>A0ABV5R200</accession>
<feature type="compositionally biased region" description="Low complexity" evidence="1">
    <location>
        <begin position="149"/>
        <end position="163"/>
    </location>
</feature>
<feature type="region of interest" description="Disordered" evidence="1">
    <location>
        <begin position="71"/>
        <end position="99"/>
    </location>
</feature>
<feature type="compositionally biased region" description="Polar residues" evidence="1">
    <location>
        <begin position="215"/>
        <end position="229"/>
    </location>
</feature>
<dbReference type="EMBL" id="JBHMCG010000024">
    <property type="protein sequence ID" value="MFB9571873.1"/>
    <property type="molecule type" value="Genomic_DNA"/>
</dbReference>
<keyword evidence="4" id="KW-1185">Reference proteome</keyword>
<feature type="region of interest" description="Disordered" evidence="1">
    <location>
        <begin position="1"/>
        <end position="46"/>
    </location>
</feature>
<dbReference type="RefSeq" id="WP_345516098.1">
    <property type="nucleotide sequence ID" value="NZ_BAAAXD010000035.1"/>
</dbReference>
<feature type="transmembrane region" description="Helical" evidence="2">
    <location>
        <begin position="102"/>
        <end position="123"/>
    </location>
</feature>
<keyword evidence="2" id="KW-0812">Transmembrane</keyword>
<feature type="compositionally biased region" description="Basic and acidic residues" evidence="1">
    <location>
        <begin position="1"/>
        <end position="20"/>
    </location>
</feature>
<protein>
    <submittedName>
        <fullName evidence="3">Uncharacterized protein</fullName>
    </submittedName>
</protein>
<organism evidence="3 4">
    <name type="scientific">Streptomyces yanii</name>
    <dbReference type="NCBI Taxonomy" id="78510"/>
    <lineage>
        <taxon>Bacteria</taxon>
        <taxon>Bacillati</taxon>
        <taxon>Actinomycetota</taxon>
        <taxon>Actinomycetes</taxon>
        <taxon>Kitasatosporales</taxon>
        <taxon>Streptomycetaceae</taxon>
        <taxon>Streptomyces</taxon>
    </lineage>
</organism>
<feature type="region of interest" description="Disordered" evidence="1">
    <location>
        <begin position="126"/>
        <end position="175"/>
    </location>
</feature>
<evidence type="ECO:0000256" key="1">
    <source>
        <dbReference type="SAM" id="MobiDB-lite"/>
    </source>
</evidence>
<evidence type="ECO:0000313" key="4">
    <source>
        <dbReference type="Proteomes" id="UP001589710"/>
    </source>
</evidence>
<feature type="compositionally biased region" description="Polar residues" evidence="1">
    <location>
        <begin position="128"/>
        <end position="138"/>
    </location>
</feature>
<evidence type="ECO:0000256" key="2">
    <source>
        <dbReference type="SAM" id="Phobius"/>
    </source>
</evidence>
<feature type="compositionally biased region" description="Basic and acidic residues" evidence="1">
    <location>
        <begin position="78"/>
        <end position="91"/>
    </location>
</feature>
<keyword evidence="2" id="KW-0472">Membrane</keyword>
<comment type="caution">
    <text evidence="3">The sequence shown here is derived from an EMBL/GenBank/DDBJ whole genome shotgun (WGS) entry which is preliminary data.</text>
</comment>
<evidence type="ECO:0000313" key="3">
    <source>
        <dbReference type="EMBL" id="MFB9571873.1"/>
    </source>
</evidence>
<sequence>MSTDRNGDERLSGEARRRDATPPPGTPQDAGPANDLDDPSTPERTADRISAALRQQPVDDTAEQAAIAAFQSARKARDRTLSTRRLDDWRPRPQKHRWARGGAVALVTSSLLGGIAFASIGVVDTRQHNTPKTGTSHITPPAHTPREQSSPSSGPSTAPTTPSRHPGTTKDVEAHCRAYERVKNRGHALDATAWQRLIRAAGGKQHVATYCAQLTGSADTATSSPTKANKTGKGHGMPSAKAKPSKGPSSQP</sequence>
<name>A0ABV5R200_9ACTN</name>
<feature type="compositionally biased region" description="Low complexity" evidence="1">
    <location>
        <begin position="238"/>
        <end position="252"/>
    </location>
</feature>